<dbReference type="Pfam" id="PF25917">
    <property type="entry name" value="BSH_RND"/>
    <property type="match status" value="1"/>
</dbReference>
<dbReference type="Pfam" id="PF25967">
    <property type="entry name" value="RND-MFP_C"/>
    <property type="match status" value="1"/>
</dbReference>
<dbReference type="SUPFAM" id="SSF111369">
    <property type="entry name" value="HlyD-like secretion proteins"/>
    <property type="match status" value="1"/>
</dbReference>
<dbReference type="Gene3D" id="1.10.287.470">
    <property type="entry name" value="Helix hairpin bin"/>
    <property type="match status" value="1"/>
</dbReference>
<accession>A0A1I6G4P1</accession>
<evidence type="ECO:0000313" key="8">
    <source>
        <dbReference type="Proteomes" id="UP000199424"/>
    </source>
</evidence>
<dbReference type="Gene3D" id="2.40.420.20">
    <property type="match status" value="1"/>
</dbReference>
<dbReference type="NCBIfam" id="TIGR01730">
    <property type="entry name" value="RND_mfp"/>
    <property type="match status" value="1"/>
</dbReference>
<dbReference type="Proteomes" id="UP000199424">
    <property type="component" value="Unassembled WGS sequence"/>
</dbReference>
<name>A0A1I6G4P1_9GAMM</name>
<dbReference type="InterPro" id="IPR006143">
    <property type="entry name" value="RND_pump_MFP"/>
</dbReference>
<sequence length="405" mass="44464">MAFKKRALLPPLILVIAILLLVLMTALRPQPPQRSNERPPVLVEVVEAQPENIRFEVEGQGNVRPKHMTNLVSQVSGQVIEISANFVNGGFFDKGEVIIQIDPADYRVALQSAKASLAQAKAALAEESARAKVAKDEWESLQMGEIPALGIREPQVASAVAAVQSAEAAVAKAQRDLDRTTIRAPYAGILQNKNVDIGQFLTMNTQVGTLYGSEVAEIRVPLSDRDLAYIDLPDANHDGAYPHVALTSEVAGETYTWHGNLVRSEGVLDQNSRVIYGVVEVEDPYNQQSDRHPVPLRFGRFVELVIEGIEAQQVFRVPRYALSINNTLWVVGDERRLEQREVNIVRSEAQHVVINKGLESGDLVVLTQLSNALPSMKVRIPGDPVIKQQETKETQTAGVAGNDNE</sequence>
<keyword evidence="8" id="KW-1185">Reference proteome</keyword>
<comment type="subcellular location">
    <subcellularLocation>
        <location evidence="1">Cell envelope</location>
    </subcellularLocation>
</comment>
<comment type="similarity">
    <text evidence="2">Belongs to the membrane fusion protein (MFP) (TC 8.A.1) family.</text>
</comment>
<dbReference type="InterPro" id="IPR058627">
    <property type="entry name" value="MdtA-like_C"/>
</dbReference>
<dbReference type="GO" id="GO:0015562">
    <property type="term" value="F:efflux transmembrane transporter activity"/>
    <property type="evidence" value="ECO:0007669"/>
    <property type="project" value="TreeGrafter"/>
</dbReference>
<keyword evidence="3" id="KW-0813">Transport</keyword>
<dbReference type="RefSeq" id="WP_092854340.1">
    <property type="nucleotide sequence ID" value="NZ_FOYU01000001.1"/>
</dbReference>
<dbReference type="PANTHER" id="PTHR30469:SF12">
    <property type="entry name" value="MULTIDRUG RESISTANCE PROTEIN MDTA"/>
    <property type="match status" value="1"/>
</dbReference>
<dbReference type="EMBL" id="FOYU01000001">
    <property type="protein sequence ID" value="SFR37159.1"/>
    <property type="molecule type" value="Genomic_DNA"/>
</dbReference>
<keyword evidence="4" id="KW-0175">Coiled coil</keyword>
<feature type="domain" description="Multidrug resistance protein MdtA-like C-terminal permuted SH3" evidence="6">
    <location>
        <begin position="325"/>
        <end position="368"/>
    </location>
</feature>
<dbReference type="AlphaFoldDB" id="A0A1I6G4P1"/>
<protein>
    <submittedName>
        <fullName evidence="7">RND family efflux transporter, MFP subunit</fullName>
    </submittedName>
</protein>
<dbReference type="Gene3D" id="2.40.50.100">
    <property type="match status" value="1"/>
</dbReference>
<dbReference type="PANTHER" id="PTHR30469">
    <property type="entry name" value="MULTIDRUG RESISTANCE PROTEIN MDTA"/>
    <property type="match status" value="1"/>
</dbReference>
<evidence type="ECO:0000259" key="5">
    <source>
        <dbReference type="Pfam" id="PF25917"/>
    </source>
</evidence>
<dbReference type="InterPro" id="IPR058625">
    <property type="entry name" value="MdtA-like_BSH"/>
</dbReference>
<feature type="coiled-coil region" evidence="4">
    <location>
        <begin position="110"/>
        <end position="183"/>
    </location>
</feature>
<evidence type="ECO:0000256" key="1">
    <source>
        <dbReference type="ARBA" id="ARBA00004196"/>
    </source>
</evidence>
<organism evidence="7 8">
    <name type="scientific">Pseudidiomarina maritima</name>
    <dbReference type="NCBI Taxonomy" id="519453"/>
    <lineage>
        <taxon>Bacteria</taxon>
        <taxon>Pseudomonadati</taxon>
        <taxon>Pseudomonadota</taxon>
        <taxon>Gammaproteobacteria</taxon>
        <taxon>Alteromonadales</taxon>
        <taxon>Idiomarinaceae</taxon>
        <taxon>Pseudidiomarina</taxon>
    </lineage>
</organism>
<evidence type="ECO:0000313" key="7">
    <source>
        <dbReference type="EMBL" id="SFR37159.1"/>
    </source>
</evidence>
<gene>
    <name evidence="7" type="ORF">SAMN04488070_0162</name>
</gene>
<evidence type="ECO:0000256" key="3">
    <source>
        <dbReference type="ARBA" id="ARBA00022448"/>
    </source>
</evidence>
<evidence type="ECO:0000259" key="6">
    <source>
        <dbReference type="Pfam" id="PF25967"/>
    </source>
</evidence>
<feature type="domain" description="Multidrug resistance protein MdtA-like barrel-sandwich hybrid" evidence="5">
    <location>
        <begin position="71"/>
        <end position="206"/>
    </location>
</feature>
<evidence type="ECO:0000256" key="2">
    <source>
        <dbReference type="ARBA" id="ARBA00009477"/>
    </source>
</evidence>
<proteinExistence type="inferred from homology"/>
<evidence type="ECO:0000256" key="4">
    <source>
        <dbReference type="SAM" id="Coils"/>
    </source>
</evidence>
<reference evidence="8" key="1">
    <citation type="submission" date="2016-10" db="EMBL/GenBank/DDBJ databases">
        <authorList>
            <person name="Varghese N."/>
            <person name="Submissions S."/>
        </authorList>
    </citation>
    <scope>NUCLEOTIDE SEQUENCE [LARGE SCALE GENOMIC DNA]</scope>
    <source>
        <strain evidence="8">CGMCC 1.7285</strain>
    </source>
</reference>
<dbReference type="Gene3D" id="2.40.30.170">
    <property type="match status" value="1"/>
</dbReference>
<dbReference type="GO" id="GO:1990281">
    <property type="term" value="C:efflux pump complex"/>
    <property type="evidence" value="ECO:0007669"/>
    <property type="project" value="TreeGrafter"/>
</dbReference>